<organism evidence="2 3">
    <name type="scientific">Aquisphaera giovannonii</name>
    <dbReference type="NCBI Taxonomy" id="406548"/>
    <lineage>
        <taxon>Bacteria</taxon>
        <taxon>Pseudomonadati</taxon>
        <taxon>Planctomycetota</taxon>
        <taxon>Planctomycetia</taxon>
        <taxon>Isosphaerales</taxon>
        <taxon>Isosphaeraceae</taxon>
        <taxon>Aquisphaera</taxon>
    </lineage>
</organism>
<name>A0A5B9W4F2_9BACT</name>
<dbReference type="EMBL" id="CP042997">
    <property type="protein sequence ID" value="QEH34870.1"/>
    <property type="molecule type" value="Genomic_DNA"/>
</dbReference>
<dbReference type="Proteomes" id="UP000324233">
    <property type="component" value="Chromosome"/>
</dbReference>
<evidence type="ECO:0000313" key="2">
    <source>
        <dbReference type="EMBL" id="QEH34870.1"/>
    </source>
</evidence>
<feature type="signal peptide" evidence="1">
    <location>
        <begin position="1"/>
        <end position="27"/>
    </location>
</feature>
<sequence length="72" mass="7715" precursor="true">MHMSRRPSALAWPLALSVAIAAPLAVAGCGDSSSGKTVKVSPEFQKKTEDYLINYGNQMKAQHQTKGKAKGR</sequence>
<dbReference type="KEGG" id="agv:OJF2_34150"/>
<dbReference type="AlphaFoldDB" id="A0A5B9W4F2"/>
<accession>A0A5B9W4F2</accession>
<evidence type="ECO:0000256" key="1">
    <source>
        <dbReference type="SAM" id="SignalP"/>
    </source>
</evidence>
<evidence type="ECO:0000313" key="3">
    <source>
        <dbReference type="Proteomes" id="UP000324233"/>
    </source>
</evidence>
<proteinExistence type="predicted"/>
<dbReference type="PROSITE" id="PS51257">
    <property type="entry name" value="PROKAR_LIPOPROTEIN"/>
    <property type="match status" value="1"/>
</dbReference>
<feature type="chain" id="PRO_5023149753" description="Secreted protein" evidence="1">
    <location>
        <begin position="28"/>
        <end position="72"/>
    </location>
</feature>
<keyword evidence="1" id="KW-0732">Signal</keyword>
<evidence type="ECO:0008006" key="4">
    <source>
        <dbReference type="Google" id="ProtNLM"/>
    </source>
</evidence>
<gene>
    <name evidence="2" type="ORF">OJF2_34150</name>
</gene>
<keyword evidence="3" id="KW-1185">Reference proteome</keyword>
<protein>
    <recommendedName>
        <fullName evidence="4">Secreted protein</fullName>
    </recommendedName>
</protein>
<dbReference type="RefSeq" id="WP_148594738.1">
    <property type="nucleotide sequence ID" value="NZ_CP042997.1"/>
</dbReference>
<reference evidence="2 3" key="1">
    <citation type="submission" date="2019-08" db="EMBL/GenBank/DDBJ databases">
        <title>Deep-cultivation of Planctomycetes and their phenomic and genomic characterization uncovers novel biology.</title>
        <authorList>
            <person name="Wiegand S."/>
            <person name="Jogler M."/>
            <person name="Boedeker C."/>
            <person name="Pinto D."/>
            <person name="Vollmers J."/>
            <person name="Rivas-Marin E."/>
            <person name="Kohn T."/>
            <person name="Peeters S.H."/>
            <person name="Heuer A."/>
            <person name="Rast P."/>
            <person name="Oberbeckmann S."/>
            <person name="Bunk B."/>
            <person name="Jeske O."/>
            <person name="Meyerdierks A."/>
            <person name="Storesund J.E."/>
            <person name="Kallscheuer N."/>
            <person name="Luecker S."/>
            <person name="Lage O.M."/>
            <person name="Pohl T."/>
            <person name="Merkel B.J."/>
            <person name="Hornburger P."/>
            <person name="Mueller R.-W."/>
            <person name="Bruemmer F."/>
            <person name="Labrenz M."/>
            <person name="Spormann A.M."/>
            <person name="Op den Camp H."/>
            <person name="Overmann J."/>
            <person name="Amann R."/>
            <person name="Jetten M.S.M."/>
            <person name="Mascher T."/>
            <person name="Medema M.H."/>
            <person name="Devos D.P."/>
            <person name="Kaster A.-K."/>
            <person name="Ovreas L."/>
            <person name="Rohde M."/>
            <person name="Galperin M.Y."/>
            <person name="Jogler C."/>
        </authorList>
    </citation>
    <scope>NUCLEOTIDE SEQUENCE [LARGE SCALE GENOMIC DNA]</scope>
    <source>
        <strain evidence="2 3">OJF2</strain>
    </source>
</reference>